<sequence length="113" mass="12550">MTDETELLPTSTSSRVFRLVPRNATPALRMNRNWVPDPVSCICLLPFEPSGGQAVPGNRRKNPVVEPKYCHDNAGSPALTSSSSNETLVGTRIELRLRLTGSRSKRRMNRISM</sequence>
<dbReference type="Proteomes" id="UP000092460">
    <property type="component" value="Unassembled WGS sequence"/>
</dbReference>
<reference evidence="1" key="2">
    <citation type="submission" date="2020-05" db="UniProtKB">
        <authorList>
            <consortium name="EnsemblMetazoa"/>
        </authorList>
    </citation>
    <scope>IDENTIFICATION</scope>
    <source>
        <strain evidence="1">IAEA</strain>
    </source>
</reference>
<evidence type="ECO:0000313" key="1">
    <source>
        <dbReference type="EnsemblMetazoa" id="GPPI033808-PA"/>
    </source>
</evidence>
<dbReference type="EMBL" id="JXJN01016335">
    <property type="status" value="NOT_ANNOTATED_CDS"/>
    <property type="molecule type" value="Genomic_DNA"/>
</dbReference>
<dbReference type="EnsemblMetazoa" id="GPPI033808-RA">
    <property type="protein sequence ID" value="GPPI033808-PA"/>
    <property type="gene ID" value="GPPI033808"/>
</dbReference>
<organism evidence="1 2">
    <name type="scientific">Glossina palpalis gambiensis</name>
    <dbReference type="NCBI Taxonomy" id="67801"/>
    <lineage>
        <taxon>Eukaryota</taxon>
        <taxon>Metazoa</taxon>
        <taxon>Ecdysozoa</taxon>
        <taxon>Arthropoda</taxon>
        <taxon>Hexapoda</taxon>
        <taxon>Insecta</taxon>
        <taxon>Pterygota</taxon>
        <taxon>Neoptera</taxon>
        <taxon>Endopterygota</taxon>
        <taxon>Diptera</taxon>
        <taxon>Brachycera</taxon>
        <taxon>Muscomorpha</taxon>
        <taxon>Hippoboscoidea</taxon>
        <taxon>Glossinidae</taxon>
        <taxon>Glossina</taxon>
    </lineage>
</organism>
<accession>A0A1B0BLF7</accession>
<protein>
    <submittedName>
        <fullName evidence="1">Uncharacterized protein</fullName>
    </submittedName>
</protein>
<dbReference type="AlphaFoldDB" id="A0A1B0BLF7"/>
<proteinExistence type="predicted"/>
<name>A0A1B0BLF7_9MUSC</name>
<dbReference type="VEuPathDB" id="VectorBase:GPPI033808"/>
<evidence type="ECO:0000313" key="2">
    <source>
        <dbReference type="Proteomes" id="UP000092460"/>
    </source>
</evidence>
<reference evidence="2" key="1">
    <citation type="submission" date="2015-01" db="EMBL/GenBank/DDBJ databases">
        <authorList>
            <person name="Aksoy S."/>
            <person name="Warren W."/>
            <person name="Wilson R.K."/>
        </authorList>
    </citation>
    <scope>NUCLEOTIDE SEQUENCE [LARGE SCALE GENOMIC DNA]</scope>
    <source>
        <strain evidence="2">IAEA</strain>
    </source>
</reference>
<keyword evidence="2" id="KW-1185">Reference proteome</keyword>